<name>A0AAV2G5E4_9ROSI</name>
<dbReference type="EMBL" id="OZ034821">
    <property type="protein sequence ID" value="CAL1405854.1"/>
    <property type="molecule type" value="Genomic_DNA"/>
</dbReference>
<keyword evidence="2" id="KW-1185">Reference proteome</keyword>
<proteinExistence type="predicted"/>
<gene>
    <name evidence="1" type="ORF">LTRI10_LOCUS45617</name>
</gene>
<organism evidence="1 2">
    <name type="scientific">Linum trigynum</name>
    <dbReference type="NCBI Taxonomy" id="586398"/>
    <lineage>
        <taxon>Eukaryota</taxon>
        <taxon>Viridiplantae</taxon>
        <taxon>Streptophyta</taxon>
        <taxon>Embryophyta</taxon>
        <taxon>Tracheophyta</taxon>
        <taxon>Spermatophyta</taxon>
        <taxon>Magnoliopsida</taxon>
        <taxon>eudicotyledons</taxon>
        <taxon>Gunneridae</taxon>
        <taxon>Pentapetalae</taxon>
        <taxon>rosids</taxon>
        <taxon>fabids</taxon>
        <taxon>Malpighiales</taxon>
        <taxon>Linaceae</taxon>
        <taxon>Linum</taxon>
    </lineage>
</organism>
<sequence>MGGSSLGLPSGESDSRDVQAIPFVINRLEVREKQEKKKRGTPYSSSESWDENMANLVYYSNTHMRLALAREEREVEREAKDRARELREKNRHEMMVMNNDLSQMSPRSWAWYQRQKDDIMASY</sequence>
<accession>A0AAV2G5E4</accession>
<evidence type="ECO:0008006" key="3">
    <source>
        <dbReference type="Google" id="ProtNLM"/>
    </source>
</evidence>
<reference evidence="1 2" key="1">
    <citation type="submission" date="2024-04" db="EMBL/GenBank/DDBJ databases">
        <authorList>
            <person name="Fracassetti M."/>
        </authorList>
    </citation>
    <scope>NUCLEOTIDE SEQUENCE [LARGE SCALE GENOMIC DNA]</scope>
</reference>
<dbReference type="Proteomes" id="UP001497516">
    <property type="component" value="Chromosome 8"/>
</dbReference>
<evidence type="ECO:0000313" key="1">
    <source>
        <dbReference type="EMBL" id="CAL1405854.1"/>
    </source>
</evidence>
<evidence type="ECO:0000313" key="2">
    <source>
        <dbReference type="Proteomes" id="UP001497516"/>
    </source>
</evidence>
<dbReference type="AlphaFoldDB" id="A0AAV2G5E4"/>
<protein>
    <recommendedName>
        <fullName evidence="3">No apical meristem-associated C-terminal domain-containing protein</fullName>
    </recommendedName>
</protein>